<dbReference type="PANTHER" id="PTHR43283:SF14">
    <property type="entry name" value="BLL8153 PROTEIN"/>
    <property type="match status" value="1"/>
</dbReference>
<evidence type="ECO:0000256" key="1">
    <source>
        <dbReference type="SAM" id="MobiDB-lite"/>
    </source>
</evidence>
<protein>
    <submittedName>
        <fullName evidence="4">6-aminohexanoate-dimer hydrolase</fullName>
        <ecNumber evidence="4">3.5.1.46</ecNumber>
    </submittedName>
</protein>
<dbReference type="InterPro" id="IPR012338">
    <property type="entry name" value="Beta-lactam/transpept-like"/>
</dbReference>
<gene>
    <name evidence="4" type="primary">nylB'</name>
    <name evidence="4" type="ORF">ERS450000_00725</name>
</gene>
<reference evidence="5" key="1">
    <citation type="submission" date="2015-03" db="EMBL/GenBank/DDBJ databases">
        <authorList>
            <consortium name="Pathogen Informatics"/>
        </authorList>
    </citation>
    <scope>NUCLEOTIDE SEQUENCE [LARGE SCALE GENOMIC DNA]</scope>
    <source>
        <strain evidence="5">NCTC11134</strain>
    </source>
</reference>
<sequence length="393" mass="42510">MFKRSWVVAMSAAAVASAPWAAPASADSAMPLPLLPHVPFYLTDTATVSGRPVPLTAHGLTTLDATYVYNGRTRSVGEFLEQSSTRGFLVMRGDQILDERYFAGYSAASRFNSWSVGKSITSAAVGIAIAEGRIASVDDPVTDYLPELATSGYDGVSIRHVLQMSSGTGYDEHDYSDPTKGSTATTIRMVTGTSLPDQAAEITRERPAGTAWNYNSMDTFVLGWVVSKATGMSLADFVEDRLWKPAGMETSALIGQDYAGNTIGYCCYHATVRDFARFGLLYLRNGRADGKQIVPRQWVEDSTRAQAPHLQPHNLRPDAPDSGENSYGYGYQWWLGDGDRGDYAAIGILGQFVYVSPADDIVIVKTSEDLSSEATLGEAIYAFRAIADAAARR</sequence>
<dbReference type="Proteomes" id="UP000057820">
    <property type="component" value="Chromosome 1"/>
</dbReference>
<evidence type="ECO:0000259" key="3">
    <source>
        <dbReference type="Pfam" id="PF00144"/>
    </source>
</evidence>
<dbReference type="Pfam" id="PF00144">
    <property type="entry name" value="Beta-lactamase"/>
    <property type="match status" value="1"/>
</dbReference>
<dbReference type="InterPro" id="IPR001466">
    <property type="entry name" value="Beta-lactam-related"/>
</dbReference>
<feature type="domain" description="Beta-lactamase-related" evidence="3">
    <location>
        <begin position="88"/>
        <end position="373"/>
    </location>
</feature>
<dbReference type="InterPro" id="IPR050789">
    <property type="entry name" value="Diverse_Enzym_Activities"/>
</dbReference>
<dbReference type="Gene3D" id="3.40.710.10">
    <property type="entry name" value="DD-peptidase/beta-lactamase superfamily"/>
    <property type="match status" value="1"/>
</dbReference>
<feature type="signal peptide" evidence="2">
    <location>
        <begin position="1"/>
        <end position="21"/>
    </location>
</feature>
<evidence type="ECO:0000256" key="2">
    <source>
        <dbReference type="SAM" id="SignalP"/>
    </source>
</evidence>
<dbReference type="GO" id="GO:0019875">
    <property type="term" value="F:6-aminohexanoate-dimer hydrolase activity"/>
    <property type="evidence" value="ECO:0007669"/>
    <property type="project" value="UniProtKB-EC"/>
</dbReference>
<name>A0A0H5NHB5_NOCFR</name>
<keyword evidence="2" id="KW-0732">Signal</keyword>
<feature type="chain" id="PRO_5038828013" evidence="2">
    <location>
        <begin position="22"/>
        <end position="393"/>
    </location>
</feature>
<proteinExistence type="predicted"/>
<evidence type="ECO:0000313" key="5">
    <source>
        <dbReference type="Proteomes" id="UP000057820"/>
    </source>
</evidence>
<dbReference type="SUPFAM" id="SSF56601">
    <property type="entry name" value="beta-lactamase/transpeptidase-like"/>
    <property type="match status" value="1"/>
</dbReference>
<evidence type="ECO:0000313" key="4">
    <source>
        <dbReference type="EMBL" id="CRY74527.1"/>
    </source>
</evidence>
<dbReference type="PANTHER" id="PTHR43283">
    <property type="entry name" value="BETA-LACTAMASE-RELATED"/>
    <property type="match status" value="1"/>
</dbReference>
<keyword evidence="4" id="KW-0378">Hydrolase</keyword>
<dbReference type="RefSeq" id="WP_060593265.1">
    <property type="nucleotide sequence ID" value="NZ_CP031418.1"/>
</dbReference>
<dbReference type="EC" id="3.5.1.46" evidence="4"/>
<dbReference type="EMBL" id="LN868938">
    <property type="protein sequence ID" value="CRY74527.1"/>
    <property type="molecule type" value="Genomic_DNA"/>
</dbReference>
<accession>A0A0H5NHB5</accession>
<feature type="region of interest" description="Disordered" evidence="1">
    <location>
        <begin position="303"/>
        <end position="323"/>
    </location>
</feature>
<dbReference type="AlphaFoldDB" id="A0A0H5NHB5"/>
<dbReference type="KEGG" id="nfr:ERS450000_00725"/>
<organism evidence="4 5">
    <name type="scientific">Nocardia farcinica</name>
    <dbReference type="NCBI Taxonomy" id="37329"/>
    <lineage>
        <taxon>Bacteria</taxon>
        <taxon>Bacillati</taxon>
        <taxon>Actinomycetota</taxon>
        <taxon>Actinomycetes</taxon>
        <taxon>Mycobacteriales</taxon>
        <taxon>Nocardiaceae</taxon>
        <taxon>Nocardia</taxon>
    </lineage>
</organism>